<accession>A0A4S9XAK5</accession>
<dbReference type="Proteomes" id="UP000309734">
    <property type="component" value="Unassembled WGS sequence"/>
</dbReference>
<evidence type="ECO:0000313" key="1">
    <source>
        <dbReference type="EMBL" id="THZ74843.1"/>
    </source>
</evidence>
<dbReference type="EMBL" id="QZBS01000067">
    <property type="protein sequence ID" value="THZ74843.1"/>
    <property type="molecule type" value="Genomic_DNA"/>
</dbReference>
<sequence>NYNATDGGKDAASLTGTLSCSLWHSNGKVSTSNHNSTDGESGGTFDCNAVLFPMALQRQSLCWQLQRDTARGLNPFDSNAVFSKGKASARNYNATDGESVVAPLTALLSCFPWSSKGKASARNYNATDSESAVAPLTALLSCFFHGTPPAKPPLDTTTRQTARERWSL</sequence>
<evidence type="ECO:0000313" key="2">
    <source>
        <dbReference type="Proteomes" id="UP000309734"/>
    </source>
</evidence>
<organism evidence="1 2">
    <name type="scientific">Aureobasidium pullulans</name>
    <name type="common">Black yeast</name>
    <name type="synonym">Pullularia pullulans</name>
    <dbReference type="NCBI Taxonomy" id="5580"/>
    <lineage>
        <taxon>Eukaryota</taxon>
        <taxon>Fungi</taxon>
        <taxon>Dikarya</taxon>
        <taxon>Ascomycota</taxon>
        <taxon>Pezizomycotina</taxon>
        <taxon>Dothideomycetes</taxon>
        <taxon>Dothideomycetidae</taxon>
        <taxon>Dothideales</taxon>
        <taxon>Saccotheciaceae</taxon>
        <taxon>Aureobasidium</taxon>
    </lineage>
</organism>
<protein>
    <submittedName>
        <fullName evidence="1">Uncharacterized protein</fullName>
    </submittedName>
</protein>
<reference evidence="1 2" key="1">
    <citation type="submission" date="2018-10" db="EMBL/GenBank/DDBJ databases">
        <title>Fifty Aureobasidium pullulans genomes reveal a recombining polyextremotolerant generalist.</title>
        <authorList>
            <person name="Gostincar C."/>
            <person name="Turk M."/>
            <person name="Zajc J."/>
            <person name="Gunde-Cimerman N."/>
        </authorList>
    </citation>
    <scope>NUCLEOTIDE SEQUENCE [LARGE SCALE GENOMIC DNA]</scope>
    <source>
        <strain evidence="1 2">EXF-3519</strain>
    </source>
</reference>
<dbReference type="AlphaFoldDB" id="A0A4S9XAK5"/>
<name>A0A4S9XAK5_AURPU</name>
<proteinExistence type="predicted"/>
<comment type="caution">
    <text evidence="1">The sequence shown here is derived from an EMBL/GenBank/DDBJ whole genome shotgun (WGS) entry which is preliminary data.</text>
</comment>
<feature type="non-terminal residue" evidence="1">
    <location>
        <position position="1"/>
    </location>
</feature>
<gene>
    <name evidence="1" type="ORF">D6C85_03236</name>
</gene>